<dbReference type="InterPro" id="IPR014121">
    <property type="entry name" value="TraN_Ftype"/>
</dbReference>
<evidence type="ECO:0000256" key="1">
    <source>
        <dbReference type="SAM" id="SignalP"/>
    </source>
</evidence>
<name>A0A554XI60_9BURK</name>
<dbReference type="OrthoDB" id="5297981at2"/>
<dbReference type="Pfam" id="PF06986">
    <property type="entry name" value="F_T4SS_TraN"/>
    <property type="match status" value="3"/>
</dbReference>
<evidence type="ECO:0000313" key="3">
    <source>
        <dbReference type="Proteomes" id="UP000318294"/>
    </source>
</evidence>
<keyword evidence="3" id="KW-1185">Reference proteome</keyword>
<comment type="caution">
    <text evidence="2">The sequence shown here is derived from an EMBL/GenBank/DDBJ whole genome shotgun (WGS) entry which is preliminary data.</text>
</comment>
<organism evidence="2 3">
    <name type="scientific">Tepidimonas charontis</name>
    <dbReference type="NCBI Taxonomy" id="2267262"/>
    <lineage>
        <taxon>Bacteria</taxon>
        <taxon>Pseudomonadati</taxon>
        <taxon>Pseudomonadota</taxon>
        <taxon>Betaproteobacteria</taxon>
        <taxon>Burkholderiales</taxon>
        <taxon>Tepidimonas</taxon>
    </lineage>
</organism>
<gene>
    <name evidence="2" type="ORF">Tchar_00699</name>
</gene>
<proteinExistence type="predicted"/>
<protein>
    <submittedName>
        <fullName evidence="2">Type-F conjugative transfer system mating-pair stabilization protein TraN</fullName>
    </submittedName>
</protein>
<reference evidence="2 3" key="1">
    <citation type="submission" date="2019-07" db="EMBL/GenBank/DDBJ databases">
        <title>Tepidimonas charontis SPSP-6 draft genome.</title>
        <authorList>
            <person name="Da Costa M.S."/>
            <person name="Froufe H.J.C."/>
            <person name="Egas C."/>
            <person name="Albuquerque L."/>
        </authorList>
    </citation>
    <scope>NUCLEOTIDE SEQUENCE [LARGE SCALE GENOMIC DNA]</scope>
    <source>
        <strain evidence="2 3">SPSP-6</strain>
    </source>
</reference>
<dbReference type="EMBL" id="VJON01000007">
    <property type="protein sequence ID" value="TSE35503.1"/>
    <property type="molecule type" value="Genomic_DNA"/>
</dbReference>
<evidence type="ECO:0000313" key="2">
    <source>
        <dbReference type="EMBL" id="TSE35503.1"/>
    </source>
</evidence>
<sequence>MFRLLGLVFVLIVSWGSAIAGDCKRTGSVCVDSTPCKTISGAQVCLSQLNISCWEYEDTYTCLKPNAINYCQPLINAGCWQTNSTCAQWDSILGSGCMKYTQTYRCSDPSQPTPPNTIRLDDTYTLISSNYDPGPCQSLDTNTNCQIAESRCVSTTPPFPLPPGISPSQVAPDGCYQKQNTYACLTGRVDSSDCDSYSTNPSCTLQSTQPCAPEDVVAGKCIDEKKTYRCVSRPEQSTTVTDCSGQAFCRDGQCFDTGYENDDDFAKAITAMEAARQAGTYMDPNSLEIFKGFDSRCKVKLFGLVNCCKKKSGGAGMSNASMALGAAVQGAKFFGSPYVYDAMFASDIPFLVNRAIDAWSATAWTSTASFYGVTFSYSATAGLQFVSFDPVSFAIQVGLMILQDILSCDQSEQILALRRGQNLCVEIGDYCSKRLPIVKTCIEKTKSYCCYNSRLARIINVQGRAQIGKSWGNPRNPDCSGFTPAEFERLDFSQMDLSEFMAEVMANVKMPDVGAMGQGVQSEVQRRVQNYYQRGSQ</sequence>
<dbReference type="RefSeq" id="WP_144327713.1">
    <property type="nucleotide sequence ID" value="NZ_VJON01000007.1"/>
</dbReference>
<accession>A0A554XI60</accession>
<keyword evidence="1" id="KW-0732">Signal</keyword>
<feature type="chain" id="PRO_5021844233" evidence="1">
    <location>
        <begin position="21"/>
        <end position="537"/>
    </location>
</feature>
<dbReference type="NCBIfam" id="NF009019">
    <property type="entry name" value="PRK12355.4-2"/>
    <property type="match status" value="1"/>
</dbReference>
<dbReference type="Proteomes" id="UP000318294">
    <property type="component" value="Unassembled WGS sequence"/>
</dbReference>
<dbReference type="AlphaFoldDB" id="A0A554XI60"/>
<feature type="signal peptide" evidence="1">
    <location>
        <begin position="1"/>
        <end position="20"/>
    </location>
</feature>